<dbReference type="InterPro" id="IPR038649">
    <property type="entry name" value="EXOI_SH3_sf"/>
</dbReference>
<keyword evidence="10" id="KW-0238">DNA-binding</keyword>
<comment type="subunit">
    <text evidence="13">Monomer. Interacts with ssb (via C-terminus); this interaction stimulates the exonuclease activity by recruiting the enzyme to its substrate.</text>
</comment>
<evidence type="ECO:0000256" key="16">
    <source>
        <dbReference type="PIRSR" id="PIRSR000977-2"/>
    </source>
</evidence>
<evidence type="ECO:0000259" key="19">
    <source>
        <dbReference type="PROSITE" id="PS51785"/>
    </source>
</evidence>
<feature type="domain" description="ExoI C-terminal" evidence="19">
    <location>
        <begin position="358"/>
        <end position="474"/>
    </location>
</feature>
<dbReference type="InterPro" id="IPR013520">
    <property type="entry name" value="Ribonucl_H"/>
</dbReference>
<dbReference type="Pfam" id="PF00929">
    <property type="entry name" value="RNase_T"/>
    <property type="match status" value="1"/>
</dbReference>
<feature type="binding site" evidence="15">
    <location>
        <position position="16"/>
    </location>
    <ligand>
        <name>substrate</name>
    </ligand>
</feature>
<keyword evidence="4 14" id="KW-0540">Nuclease</keyword>
<feature type="domain" description="ExoI SH3-like" evidence="18">
    <location>
        <begin position="201"/>
        <end position="354"/>
    </location>
</feature>
<feature type="binding site" evidence="16">
    <location>
        <position position="14"/>
    </location>
    <ligand>
        <name>Mg(2+)</name>
        <dbReference type="ChEBI" id="CHEBI:18420"/>
        <label>1</label>
    </ligand>
</feature>
<comment type="catalytic activity">
    <reaction evidence="1 14">
        <text>Exonucleolytic cleavage in the 3'- to 5'-direction to yield nucleoside 5'-phosphates.</text>
        <dbReference type="EC" id="3.1.11.1"/>
    </reaction>
</comment>
<dbReference type="Pfam" id="PF08411">
    <property type="entry name" value="ExoI_SH3"/>
    <property type="match status" value="1"/>
</dbReference>
<accession>E3G126</accession>
<evidence type="ECO:0000256" key="1">
    <source>
        <dbReference type="ARBA" id="ARBA00000563"/>
    </source>
</evidence>
<dbReference type="Gene3D" id="1.20.1280.70">
    <property type="entry name" value="Exonuclease ExoI, domain 3"/>
    <property type="match status" value="1"/>
</dbReference>
<dbReference type="Pfam" id="PF26016">
    <property type="entry name" value="ExoI_C"/>
    <property type="match status" value="1"/>
</dbReference>
<keyword evidence="11 14" id="KW-0234">DNA repair</keyword>
<evidence type="ECO:0000256" key="3">
    <source>
        <dbReference type="ARBA" id="ARBA00019900"/>
    </source>
</evidence>
<feature type="binding site" evidence="16">
    <location>
        <position position="185"/>
    </location>
    <ligand>
        <name>Mg(2+)</name>
        <dbReference type="ChEBI" id="CHEBI:18420"/>
        <label>2</label>
    </ligand>
</feature>
<feature type="site" description="Important for activity" evidence="17">
    <location>
        <position position="180"/>
    </location>
</feature>
<dbReference type="FunFam" id="3.30.1520.20:FF:000001">
    <property type="entry name" value="Exodeoxyribonuclease I"/>
    <property type="match status" value="1"/>
</dbReference>
<dbReference type="EMBL" id="CP002272">
    <property type="protein sequence ID" value="ADO47940.1"/>
    <property type="molecule type" value="Genomic_DNA"/>
</dbReference>
<feature type="site" description="Important for interaction with ssb" evidence="17">
    <location>
        <position position="206"/>
    </location>
</feature>
<dbReference type="HOGENOM" id="CLU_043508_1_1_6"/>
<feature type="binding site" evidence="15">
    <location>
        <position position="164"/>
    </location>
    <ligand>
        <name>substrate</name>
    </ligand>
</feature>
<evidence type="ECO:0000256" key="8">
    <source>
        <dbReference type="ARBA" id="ARBA00022839"/>
    </source>
</evidence>
<dbReference type="InterPro" id="IPR058561">
    <property type="entry name" value="Exonuc_1_C"/>
</dbReference>
<keyword evidence="7 14" id="KW-0378">Hydrolase</keyword>
<dbReference type="FunFam" id="1.20.1280.70:FF:000001">
    <property type="entry name" value="Exodeoxyribonuclease I"/>
    <property type="match status" value="1"/>
</dbReference>
<comment type="cofactor">
    <cofactor evidence="16">
        <name>Mg(2+)</name>
        <dbReference type="ChEBI" id="CHEBI:18420"/>
    </cofactor>
    <text evidence="16">Binds 2 Mg(2+) ions per monomer.</text>
</comment>
<dbReference type="GO" id="GO:0003677">
    <property type="term" value="F:DNA binding"/>
    <property type="evidence" value="ECO:0007669"/>
    <property type="project" value="UniProtKB-KW"/>
</dbReference>
<name>E3G126_ENTLS</name>
<evidence type="ECO:0000256" key="10">
    <source>
        <dbReference type="ARBA" id="ARBA00023125"/>
    </source>
</evidence>
<dbReference type="EC" id="3.1.11.1" evidence="2 14"/>
<dbReference type="InterPro" id="IPR036397">
    <property type="entry name" value="RNaseH_sf"/>
</dbReference>
<dbReference type="PIRSF" id="PIRSF000977">
    <property type="entry name" value="Exodeoxyribonuclease_I"/>
    <property type="match status" value="1"/>
</dbReference>
<evidence type="ECO:0000256" key="7">
    <source>
        <dbReference type="ARBA" id="ARBA00022801"/>
    </source>
</evidence>
<dbReference type="FunFam" id="3.30.420.10:FF:000033">
    <property type="entry name" value="Exodeoxyribonuclease I"/>
    <property type="match status" value="1"/>
</dbReference>
<dbReference type="NCBIfam" id="NF008746">
    <property type="entry name" value="PRK11779.1"/>
    <property type="match status" value="1"/>
</dbReference>
<comment type="function">
    <text evidence="12">Degrades single-stranded DNA (ssDNA) in a highly processive manner. Also functions as a DNA deoxyribophosphodiesterase that releases deoxyribose-phosphate moieties following the cleavage of DNA at an apurinic/apyrimidinic (AP) site by either an AP endonuclease or AP lyase.</text>
</comment>
<feature type="site" description="Important for interaction with ssb" evidence="17">
    <location>
        <position position="337"/>
    </location>
</feature>
<dbReference type="InterPro" id="IPR022894">
    <property type="entry name" value="Oligoribonuclease"/>
</dbReference>
<dbReference type="SMART" id="SM00479">
    <property type="entry name" value="EXOIII"/>
    <property type="match status" value="1"/>
</dbReference>
<dbReference type="PROSITE" id="PS51785">
    <property type="entry name" value="EXOI_C"/>
    <property type="match status" value="1"/>
</dbReference>
<keyword evidence="8 14" id="KW-0269">Exonuclease</keyword>
<dbReference type="PANTHER" id="PTHR11046:SF11">
    <property type="entry name" value="EXODEOXYRIBONUCLEASE I"/>
    <property type="match status" value="1"/>
</dbReference>
<keyword evidence="9 16" id="KW-0460">Magnesium</keyword>
<dbReference type="AlphaFoldDB" id="E3G126"/>
<evidence type="ECO:0000256" key="2">
    <source>
        <dbReference type="ARBA" id="ARBA00012108"/>
    </source>
</evidence>
<dbReference type="Proteomes" id="UP000006872">
    <property type="component" value="Chromosome"/>
</dbReference>
<sequence length="474" mass="54035">MQETQSPPGFLFHDYETFGTSPSLDRPAQFAALRTDGDFNVIGEPEVFYCKPADDYLPQPQAVLITGITPQEALAKGENEAAFARRIHALFTVPKTCVVGYNNVRFDDEVTRNIFYRNFYDPYAWSWQNHNSRWDLLDVMRACYALRPEGINWPENEDGLPSFRLEHLTRANGIEHSNAHDAMADVYATIAMAQLVKSRQPRLFDYLYTYRNKNKLATLIDVPQMKPLVHVSGMFGAWRGNTSWIAPLAWHPDNRNAVIVVDLAGDMSPLLELTADELRDRLYTAKASLGDLAAVPVKLVHLNKCPVLAQANTLRPEDADRLGINRQQCLDNLKLLRDNPQVRDKVVAIFADAAPFVPSQNVDAQLYNGFFSDADRAAMKILLETEPRNLPALDLTFADTRIEKLLFNYRARNFPGTLDDAEQQRWLQHRREVFTPEFLQAYADELQLLSQQYAEDKAKLALLKTLWQYAQDIV</sequence>
<dbReference type="GO" id="GO:0046872">
    <property type="term" value="F:metal ion binding"/>
    <property type="evidence" value="ECO:0007669"/>
    <property type="project" value="UniProtKB-KW"/>
</dbReference>
<evidence type="ECO:0000256" key="13">
    <source>
        <dbReference type="ARBA" id="ARBA00046792"/>
    </source>
</evidence>
<dbReference type="RefSeq" id="WP_013365684.1">
    <property type="nucleotide sequence ID" value="NC_014618.1"/>
</dbReference>
<dbReference type="CDD" id="cd06138">
    <property type="entry name" value="ExoI_N"/>
    <property type="match status" value="1"/>
</dbReference>
<protein>
    <recommendedName>
        <fullName evidence="3 14">Exodeoxyribonuclease I</fullName>
        <ecNumber evidence="2 14">3.1.11.1</ecNumber>
    </recommendedName>
</protein>
<dbReference type="Gene3D" id="3.30.420.10">
    <property type="entry name" value="Ribonuclease H-like superfamily/Ribonuclease H"/>
    <property type="match status" value="1"/>
</dbReference>
<evidence type="ECO:0000313" key="20">
    <source>
        <dbReference type="EMBL" id="ADO47940.1"/>
    </source>
</evidence>
<dbReference type="KEGG" id="esc:Entcl_1680"/>
<reference evidence="20 21" key="2">
    <citation type="journal article" date="2011" name="Stand. Genomic Sci.">
        <title>Complete genome sequence of 'Enterobacter lignolyticus' SCF1.</title>
        <authorList>
            <person name="Deangelis K.M."/>
            <person name="D'Haeseleer P."/>
            <person name="Chivian D."/>
            <person name="Fortney J.L."/>
            <person name="Khudyakov J."/>
            <person name="Simmons B."/>
            <person name="Woo H."/>
            <person name="Arkin A.P."/>
            <person name="Davenport K.W."/>
            <person name="Goodwin L."/>
            <person name="Chen A."/>
            <person name="Ivanova N."/>
            <person name="Kyrpides N.C."/>
            <person name="Mavromatis K."/>
            <person name="Woyke T."/>
            <person name="Hazen T.C."/>
        </authorList>
    </citation>
    <scope>NUCLEOTIDE SEQUENCE [LARGE SCALE GENOMIC DNA]</scope>
    <source>
        <strain evidence="20 21">SCF1</strain>
    </source>
</reference>
<evidence type="ECO:0000256" key="5">
    <source>
        <dbReference type="ARBA" id="ARBA00022723"/>
    </source>
</evidence>
<evidence type="ECO:0000256" key="12">
    <source>
        <dbReference type="ARBA" id="ARBA00046035"/>
    </source>
</evidence>
<evidence type="ECO:0000256" key="11">
    <source>
        <dbReference type="ARBA" id="ARBA00023204"/>
    </source>
</evidence>
<dbReference type="InterPro" id="IPR023607">
    <property type="entry name" value="Exodeoxyribonuclease_I"/>
</dbReference>
<keyword evidence="21" id="KW-1185">Reference proteome</keyword>
<feature type="site" description="Important for interaction with ssb" evidence="17">
    <location>
        <position position="147"/>
    </location>
</feature>
<evidence type="ECO:0000256" key="15">
    <source>
        <dbReference type="PIRSR" id="PIRSR000977-1"/>
    </source>
</evidence>
<evidence type="ECO:0000313" key="21">
    <source>
        <dbReference type="Proteomes" id="UP000006872"/>
    </source>
</evidence>
<feature type="binding site" evidence="16">
    <location>
        <position position="16"/>
    </location>
    <ligand>
        <name>Mg(2+)</name>
        <dbReference type="ChEBI" id="CHEBI:18420"/>
        <label>2</label>
    </ligand>
</feature>
<dbReference type="InterPro" id="IPR012337">
    <property type="entry name" value="RNaseH-like_sf"/>
</dbReference>
<dbReference type="STRING" id="701347.Entcl_1680"/>
<dbReference type="eggNOG" id="COG2925">
    <property type="taxonomic scope" value="Bacteria"/>
</dbReference>
<evidence type="ECO:0000256" key="4">
    <source>
        <dbReference type="ARBA" id="ARBA00022722"/>
    </source>
</evidence>
<evidence type="ECO:0000256" key="14">
    <source>
        <dbReference type="PIRNR" id="PIRNR000977"/>
    </source>
</evidence>
<dbReference type="PANTHER" id="PTHR11046">
    <property type="entry name" value="OLIGORIBONUCLEASE, MITOCHONDRIAL"/>
    <property type="match status" value="1"/>
</dbReference>
<organism evidence="20 21">
    <name type="scientific">Enterobacter lignolyticus (strain SCF1)</name>
    <dbReference type="NCBI Taxonomy" id="701347"/>
    <lineage>
        <taxon>Bacteria</taxon>
        <taxon>Pseudomonadati</taxon>
        <taxon>Pseudomonadota</taxon>
        <taxon>Gammaproteobacteria</taxon>
        <taxon>Enterobacterales</taxon>
        <taxon>Enterobacteriaceae</taxon>
        <taxon>Pluralibacter</taxon>
    </lineage>
</organism>
<gene>
    <name evidence="20" type="ordered locus">Entcl_1680</name>
</gene>
<evidence type="ECO:0000256" key="6">
    <source>
        <dbReference type="ARBA" id="ARBA00022763"/>
    </source>
</evidence>
<keyword evidence="6 14" id="KW-0227">DNA damage</keyword>
<dbReference type="InterPro" id="IPR013620">
    <property type="entry name" value="Exonuc_1_SH3"/>
</dbReference>
<reference evidence="21" key="1">
    <citation type="submission" date="2010-10" db="EMBL/GenBank/DDBJ databases">
        <title>Complete sequence of Enterobacter cloacae SCF1.</title>
        <authorList>
            <consortium name="US DOE Joint Genome Institute"/>
            <person name="Lucas S."/>
            <person name="Copeland A."/>
            <person name="Lapidus A."/>
            <person name="Cheng J.-F."/>
            <person name="Bruce D."/>
            <person name="Goodwin L."/>
            <person name="Pitluck S."/>
            <person name="Davenport K."/>
            <person name="Detter J.C."/>
            <person name="Han C."/>
            <person name="Tapia R."/>
            <person name="Land M."/>
            <person name="Hauser L."/>
            <person name="Chang Y.-J."/>
            <person name="Jeffries C."/>
            <person name="Kyrpides N."/>
            <person name="Ivanova N."/>
            <person name="Mikhailova N."/>
            <person name="DeAngelis K."/>
            <person name="Arkin A.P."/>
            <person name="Chivian D."/>
            <person name="Edwards B."/>
            <person name="Woo H."/>
            <person name="Hazen T.C."/>
            <person name="Woyke T."/>
        </authorList>
    </citation>
    <scope>NUCLEOTIDE SEQUENCE [LARGE SCALE GENOMIC DNA]</scope>
    <source>
        <strain evidence="21">SCF1</strain>
    </source>
</reference>
<dbReference type="GO" id="GO:0000175">
    <property type="term" value="F:3'-5'-RNA exonuclease activity"/>
    <property type="evidence" value="ECO:0007669"/>
    <property type="project" value="InterPro"/>
</dbReference>
<dbReference type="Gene3D" id="1.10.287.1240">
    <property type="match status" value="1"/>
</dbReference>
<dbReference type="GO" id="GO:0006281">
    <property type="term" value="P:DNA repair"/>
    <property type="evidence" value="ECO:0007669"/>
    <property type="project" value="UniProtKB-KW"/>
</dbReference>
<dbReference type="InterPro" id="IPR034747">
    <property type="entry name" value="EXOI_SH3"/>
</dbReference>
<dbReference type="Gene3D" id="3.30.1520.20">
    <property type="entry name" value="Exonuclease ExoI, domain 2"/>
    <property type="match status" value="1"/>
</dbReference>
<feature type="site" description="Important for interaction with ssb" evidence="17">
    <location>
        <position position="310"/>
    </location>
</feature>
<dbReference type="SUPFAM" id="SSF53098">
    <property type="entry name" value="Ribonuclease H-like"/>
    <property type="match status" value="1"/>
</dbReference>
<dbReference type="GO" id="GO:0008310">
    <property type="term" value="F:single-stranded DNA 3'-5' DNA exonuclease activity"/>
    <property type="evidence" value="ECO:0007669"/>
    <property type="project" value="UniProtKB-EC"/>
</dbReference>
<dbReference type="PROSITE" id="PS51784">
    <property type="entry name" value="EXOI_SH3"/>
    <property type="match status" value="1"/>
</dbReference>
<evidence type="ECO:0000256" key="9">
    <source>
        <dbReference type="ARBA" id="ARBA00022842"/>
    </source>
</evidence>
<evidence type="ECO:0000259" key="18">
    <source>
        <dbReference type="PROSITE" id="PS51784"/>
    </source>
</evidence>
<evidence type="ECO:0000256" key="17">
    <source>
        <dbReference type="PIRSR" id="PIRSR000977-3"/>
    </source>
</evidence>
<keyword evidence="5 16" id="KW-0479">Metal-binding</keyword>
<proteinExistence type="predicted"/>